<protein>
    <submittedName>
        <fullName evidence="1">Uncharacterized protein</fullName>
    </submittedName>
</protein>
<dbReference type="EMBL" id="QJSX01000014">
    <property type="protein sequence ID" value="PYE51877.1"/>
    <property type="molecule type" value="Genomic_DNA"/>
</dbReference>
<sequence>MSNERRALKSNRFMAHLVGALEMGQDIGPYGRKIFATVAQYFLSADDTLMLLKRNLGEQEAREVMKSVEGEPPPRRGKVVEYTKRQNFPILPNNHDAHLDDLYAGLTFPPEIQARIPKFERGVAHEAREDATS</sequence>
<gene>
    <name evidence="1" type="ORF">DES52_11478</name>
</gene>
<proteinExistence type="predicted"/>
<dbReference type="Proteomes" id="UP000248326">
    <property type="component" value="Unassembled WGS sequence"/>
</dbReference>
<dbReference type="AlphaFoldDB" id="A0A318S230"/>
<evidence type="ECO:0000313" key="1">
    <source>
        <dbReference type="EMBL" id="PYE51877.1"/>
    </source>
</evidence>
<keyword evidence="2" id="KW-1185">Reference proteome</keyword>
<name>A0A318S230_9DEIO</name>
<organism evidence="1 2">
    <name type="scientific">Deinococcus yavapaiensis KR-236</name>
    <dbReference type="NCBI Taxonomy" id="694435"/>
    <lineage>
        <taxon>Bacteria</taxon>
        <taxon>Thermotogati</taxon>
        <taxon>Deinococcota</taxon>
        <taxon>Deinococci</taxon>
        <taxon>Deinococcales</taxon>
        <taxon>Deinococcaceae</taxon>
        <taxon>Deinococcus</taxon>
    </lineage>
</organism>
<accession>A0A318S230</accession>
<comment type="caution">
    <text evidence="1">The sequence shown here is derived from an EMBL/GenBank/DDBJ whole genome shotgun (WGS) entry which is preliminary data.</text>
</comment>
<reference evidence="1 2" key="1">
    <citation type="submission" date="2018-06" db="EMBL/GenBank/DDBJ databases">
        <title>Genomic Encyclopedia of Type Strains, Phase IV (KMG-IV): sequencing the most valuable type-strain genomes for metagenomic binning, comparative biology and taxonomic classification.</title>
        <authorList>
            <person name="Goeker M."/>
        </authorList>
    </citation>
    <scope>NUCLEOTIDE SEQUENCE [LARGE SCALE GENOMIC DNA]</scope>
    <source>
        <strain evidence="1 2">DSM 18048</strain>
    </source>
</reference>
<evidence type="ECO:0000313" key="2">
    <source>
        <dbReference type="Proteomes" id="UP000248326"/>
    </source>
</evidence>
<dbReference type="OrthoDB" id="5513068at2"/>
<dbReference type="RefSeq" id="WP_110887904.1">
    <property type="nucleotide sequence ID" value="NZ_QJSX01000014.1"/>
</dbReference>